<protein>
    <submittedName>
        <fullName evidence="2">Uncharacterized protein</fullName>
    </submittedName>
</protein>
<reference evidence="2" key="1">
    <citation type="submission" date="2020-06" db="EMBL/GenBank/DDBJ databases">
        <authorList>
            <person name="Li T."/>
            <person name="Hu X."/>
            <person name="Zhang T."/>
            <person name="Song X."/>
            <person name="Zhang H."/>
            <person name="Dai N."/>
            <person name="Sheng W."/>
            <person name="Hou X."/>
            <person name="Wei L."/>
        </authorList>
    </citation>
    <scope>NUCLEOTIDE SEQUENCE</scope>
    <source>
        <strain evidence="2">3651</strain>
        <tissue evidence="2">Leaf</tissue>
    </source>
</reference>
<evidence type="ECO:0000256" key="1">
    <source>
        <dbReference type="SAM" id="MobiDB-lite"/>
    </source>
</evidence>
<accession>A0AAE1YI48</accession>
<reference evidence="2" key="2">
    <citation type="journal article" date="2024" name="Plant">
        <title>Genomic evolution and insights into agronomic trait innovations of Sesamum species.</title>
        <authorList>
            <person name="Miao H."/>
            <person name="Wang L."/>
            <person name="Qu L."/>
            <person name="Liu H."/>
            <person name="Sun Y."/>
            <person name="Le M."/>
            <person name="Wang Q."/>
            <person name="Wei S."/>
            <person name="Zheng Y."/>
            <person name="Lin W."/>
            <person name="Duan Y."/>
            <person name="Cao H."/>
            <person name="Xiong S."/>
            <person name="Wang X."/>
            <person name="Wei L."/>
            <person name="Li C."/>
            <person name="Ma Q."/>
            <person name="Ju M."/>
            <person name="Zhao R."/>
            <person name="Li G."/>
            <person name="Mu C."/>
            <person name="Tian Q."/>
            <person name="Mei H."/>
            <person name="Zhang T."/>
            <person name="Gao T."/>
            <person name="Zhang H."/>
        </authorList>
    </citation>
    <scope>NUCLEOTIDE SEQUENCE</scope>
    <source>
        <strain evidence="2">3651</strain>
    </source>
</reference>
<sequence>MAEHRYISLKDVMKNEANPKFKFKEFESEEGHHEFFQSPKMSRNPKVVLSNPIPSQLSLVGSCSDILGSGEKFLGKEKKGVRTCISLRHSRSDDPLVYRGFDADEDKFNPNEDFEELSRKIMNLSWEERTLNSNLFLESEDVEEKEADDEDDEEEQEEIM</sequence>
<dbReference type="Proteomes" id="UP001293254">
    <property type="component" value="Unassembled WGS sequence"/>
</dbReference>
<dbReference type="AlphaFoldDB" id="A0AAE1YI48"/>
<gene>
    <name evidence="2" type="ORF">Salat_0830800</name>
</gene>
<proteinExistence type="predicted"/>
<feature type="compositionally biased region" description="Acidic residues" evidence="1">
    <location>
        <begin position="138"/>
        <end position="160"/>
    </location>
</feature>
<comment type="caution">
    <text evidence="2">The sequence shown here is derived from an EMBL/GenBank/DDBJ whole genome shotgun (WGS) entry which is preliminary data.</text>
</comment>
<name>A0AAE1YI48_9LAMI</name>
<dbReference type="EMBL" id="JACGWO010000003">
    <property type="protein sequence ID" value="KAK4430691.1"/>
    <property type="molecule type" value="Genomic_DNA"/>
</dbReference>
<keyword evidence="3" id="KW-1185">Reference proteome</keyword>
<feature type="region of interest" description="Disordered" evidence="1">
    <location>
        <begin position="135"/>
        <end position="160"/>
    </location>
</feature>
<organism evidence="2 3">
    <name type="scientific">Sesamum alatum</name>
    <dbReference type="NCBI Taxonomy" id="300844"/>
    <lineage>
        <taxon>Eukaryota</taxon>
        <taxon>Viridiplantae</taxon>
        <taxon>Streptophyta</taxon>
        <taxon>Embryophyta</taxon>
        <taxon>Tracheophyta</taxon>
        <taxon>Spermatophyta</taxon>
        <taxon>Magnoliopsida</taxon>
        <taxon>eudicotyledons</taxon>
        <taxon>Gunneridae</taxon>
        <taxon>Pentapetalae</taxon>
        <taxon>asterids</taxon>
        <taxon>lamiids</taxon>
        <taxon>Lamiales</taxon>
        <taxon>Pedaliaceae</taxon>
        <taxon>Sesamum</taxon>
    </lineage>
</organism>
<evidence type="ECO:0000313" key="2">
    <source>
        <dbReference type="EMBL" id="KAK4430691.1"/>
    </source>
</evidence>
<evidence type="ECO:0000313" key="3">
    <source>
        <dbReference type="Proteomes" id="UP001293254"/>
    </source>
</evidence>